<dbReference type="GO" id="GO:0006152">
    <property type="term" value="P:purine nucleoside catabolic process"/>
    <property type="evidence" value="ECO:0007669"/>
    <property type="project" value="TreeGrafter"/>
</dbReference>
<evidence type="ECO:0000256" key="3">
    <source>
        <dbReference type="ARBA" id="ARBA00023295"/>
    </source>
</evidence>
<name>A0A101MP69_PENFR</name>
<protein>
    <recommendedName>
        <fullName evidence="4">Inosine/uridine-preferring nucleoside hydrolase domain-containing protein</fullName>
    </recommendedName>
</protein>
<evidence type="ECO:0000256" key="2">
    <source>
        <dbReference type="ARBA" id="ARBA00022801"/>
    </source>
</evidence>
<dbReference type="AlphaFoldDB" id="A0A101MP69"/>
<dbReference type="EMBL" id="LLXE01000054">
    <property type="protein sequence ID" value="KUM64172.1"/>
    <property type="molecule type" value="Genomic_DNA"/>
</dbReference>
<reference evidence="5 6" key="1">
    <citation type="submission" date="2015-10" db="EMBL/GenBank/DDBJ databases">
        <title>Genome sequencing of Penicillium freii.</title>
        <authorList>
            <person name="Nguyen H.D."/>
            <person name="Visagie C.M."/>
            <person name="Seifert K.A."/>
        </authorList>
    </citation>
    <scope>NUCLEOTIDE SEQUENCE [LARGE SCALE GENOMIC DNA]</scope>
    <source>
        <strain evidence="5 6">DAOM 242723</strain>
    </source>
</reference>
<dbReference type="STRING" id="48697.A0A101MP69"/>
<dbReference type="InterPro" id="IPR001910">
    <property type="entry name" value="Inosine/uridine_hydrolase_dom"/>
</dbReference>
<dbReference type="Pfam" id="PF01156">
    <property type="entry name" value="IU_nuc_hydro"/>
    <property type="match status" value="1"/>
</dbReference>
<keyword evidence="2" id="KW-0378">Hydrolase</keyword>
<dbReference type="InterPro" id="IPR023186">
    <property type="entry name" value="IUNH"/>
</dbReference>
<dbReference type="PANTHER" id="PTHR12304">
    <property type="entry name" value="INOSINE-URIDINE PREFERRING NUCLEOSIDE HYDROLASE"/>
    <property type="match status" value="1"/>
</dbReference>
<dbReference type="InterPro" id="IPR036452">
    <property type="entry name" value="Ribo_hydro-like"/>
</dbReference>
<keyword evidence="3" id="KW-0326">Glycosidase</keyword>
<evidence type="ECO:0000259" key="4">
    <source>
        <dbReference type="Pfam" id="PF01156"/>
    </source>
</evidence>
<dbReference type="Proteomes" id="UP000055045">
    <property type="component" value="Unassembled WGS sequence"/>
</dbReference>
<accession>A0A101MP69</accession>
<evidence type="ECO:0000313" key="5">
    <source>
        <dbReference type="EMBL" id="KUM64172.1"/>
    </source>
</evidence>
<comment type="caution">
    <text evidence="5">The sequence shown here is derived from an EMBL/GenBank/DDBJ whole genome shotgun (WGS) entry which is preliminary data.</text>
</comment>
<keyword evidence="6" id="KW-1185">Reference proteome</keyword>
<dbReference type="GO" id="GO:0008477">
    <property type="term" value="F:purine nucleosidase activity"/>
    <property type="evidence" value="ECO:0007669"/>
    <property type="project" value="TreeGrafter"/>
</dbReference>
<proteinExistence type="inferred from homology"/>
<gene>
    <name evidence="5" type="ORF">ACN42_g2924</name>
</gene>
<sequence length="408" mass="43389">MRGSVYDRPNVLKCLSDLLILNCICYSKIYAMLDQVNQHSPTPLWLDCDPGHDDAFAILIAAHHPSLNLLGISTIHGNASLEKTTANAGSVLEAIGKPNIPVYPGSHKPFSRPALHAPDIHGESGLDGTDLLPKATRAPITDKNAIVAMRDALLAQPKGTPWVVATGTLTNIALLFAAFPEVAEHIQGLSIMGGAIGEGFTDAPMSRLAGEKSRIGNVTPWAEFNFYCDPESSESIFSNPVLASKTSIMALDLTHQVLASQAIQTRILHGSIHSTEEPTILRQILHALLTFFAATYEKAFGLTTGPPLHDPLAVAAILSTLNPAFANKHPNQALVFDDKGGERFALSIVTDGQHGGDVSVTGQLGRSVATPVDGPGVAIPRGVDLDGFWNMILQCVQLADDCNAARKV</sequence>
<comment type="similarity">
    <text evidence="1">Belongs to the IUNH family.</text>
</comment>
<dbReference type="CDD" id="cd02651">
    <property type="entry name" value="nuc_hydro_IU_UC_XIUA"/>
    <property type="match status" value="1"/>
</dbReference>
<organism evidence="5 6">
    <name type="scientific">Penicillium freii</name>
    <dbReference type="NCBI Taxonomy" id="48697"/>
    <lineage>
        <taxon>Eukaryota</taxon>
        <taxon>Fungi</taxon>
        <taxon>Dikarya</taxon>
        <taxon>Ascomycota</taxon>
        <taxon>Pezizomycotina</taxon>
        <taxon>Eurotiomycetes</taxon>
        <taxon>Eurotiomycetidae</taxon>
        <taxon>Eurotiales</taxon>
        <taxon>Aspergillaceae</taxon>
        <taxon>Penicillium</taxon>
    </lineage>
</organism>
<evidence type="ECO:0000313" key="6">
    <source>
        <dbReference type="Proteomes" id="UP000055045"/>
    </source>
</evidence>
<evidence type="ECO:0000256" key="1">
    <source>
        <dbReference type="ARBA" id="ARBA00009176"/>
    </source>
</evidence>
<dbReference type="PANTHER" id="PTHR12304:SF4">
    <property type="entry name" value="URIDINE NUCLEOSIDASE"/>
    <property type="match status" value="1"/>
</dbReference>
<dbReference type="Gene3D" id="3.90.245.10">
    <property type="entry name" value="Ribonucleoside hydrolase-like"/>
    <property type="match status" value="1"/>
</dbReference>
<feature type="domain" description="Inosine/uridine-preferring nucleoside hydrolase" evidence="4">
    <location>
        <begin position="44"/>
        <end position="390"/>
    </location>
</feature>
<dbReference type="SUPFAM" id="SSF53590">
    <property type="entry name" value="Nucleoside hydrolase"/>
    <property type="match status" value="1"/>
</dbReference>
<dbReference type="GO" id="GO:0005829">
    <property type="term" value="C:cytosol"/>
    <property type="evidence" value="ECO:0007669"/>
    <property type="project" value="TreeGrafter"/>
</dbReference>